<name>A0A836H841_9TRYP</name>
<evidence type="ECO:0000256" key="1">
    <source>
        <dbReference type="SAM" id="MobiDB-lite"/>
    </source>
</evidence>
<comment type="caution">
    <text evidence="2">The sequence shown here is derived from an EMBL/GenBank/DDBJ whole genome shotgun (WGS) entry which is preliminary data.</text>
</comment>
<feature type="region of interest" description="Disordered" evidence="1">
    <location>
        <begin position="369"/>
        <end position="421"/>
    </location>
</feature>
<dbReference type="RefSeq" id="XP_067061177.1">
    <property type="nucleotide sequence ID" value="XM_067204140.1"/>
</dbReference>
<organism evidence="2 3">
    <name type="scientific">Leishmania orientalis</name>
    <dbReference type="NCBI Taxonomy" id="2249476"/>
    <lineage>
        <taxon>Eukaryota</taxon>
        <taxon>Discoba</taxon>
        <taxon>Euglenozoa</taxon>
        <taxon>Kinetoplastea</taxon>
        <taxon>Metakinetoplastina</taxon>
        <taxon>Trypanosomatida</taxon>
        <taxon>Trypanosomatidae</taxon>
        <taxon>Leishmaniinae</taxon>
        <taxon>Leishmania</taxon>
    </lineage>
</organism>
<sequence length="551" mass="58133">MTALSETISVIVPSFATVTLVPAPGLSAEGAFESPESPSAALGCKTLRVPITSAMTVRELAKGAMMRYMLSLRRAAKAQDDVVRHLCRTGIAVTDVYLLLSSDAARPTVVAADERGNGGGTGEPPVRKIELLSDDCVVQVVQVMKETVHMRFCAANAAAAKKSATSSKRAAAAAGAQSIDDDRTTEADVLTATRGEETSNSMSINAPPAAVAVGGAAFEGPGVSCRDGAVENAVASTSVAGAAQESSRTPVVARQHSETTAHNTDGTEDSSWEEEKENEEQQNISLSIATLREREAQRIRWGPEAHKHFAANYVSSPEKIMVGRFKCGRRPPPVVRLHSTQASSSASSMGSIGDIQSPRSLKDCIGVAETGHGRLSPRPVGATKTGSGEEQHRHQRCEEQRVLQPPRKRHHGDDRFFSRSTSSSIDRTSEVLISSATTKPRRFRVATAPAVSTGVKVCAAAEEVTAGRQSVSPNRKGQGALLCSVVTPVDVAVRAGTPPSVPSTVAKPVVAVVARQLSFEEDGDIAFKRSRAMLDPSAAPPACSVYRVIRE</sequence>
<dbReference type="KEGG" id="loi:92358074"/>
<dbReference type="Proteomes" id="UP000674143">
    <property type="component" value="Unassembled WGS sequence"/>
</dbReference>
<keyword evidence="3" id="KW-1185">Reference proteome</keyword>
<evidence type="ECO:0000313" key="3">
    <source>
        <dbReference type="Proteomes" id="UP000674143"/>
    </source>
</evidence>
<dbReference type="AlphaFoldDB" id="A0A836H841"/>
<reference evidence="3" key="1">
    <citation type="journal article" date="2021" name="Microbiol. Resour. Announc.">
        <title>LGAAP: Leishmaniinae Genome Assembly and Annotation Pipeline.</title>
        <authorList>
            <person name="Almutairi H."/>
            <person name="Urbaniak M.D."/>
            <person name="Bates M.D."/>
            <person name="Jariyapan N."/>
            <person name="Kwakye-Nuako G."/>
            <person name="Thomaz-Soccol V."/>
            <person name="Al-Salem W.S."/>
            <person name="Dillon R.J."/>
            <person name="Bates P.A."/>
            <person name="Gatherer D."/>
        </authorList>
    </citation>
    <scope>NUCLEOTIDE SEQUENCE [LARGE SCALE GENOMIC DNA]</scope>
</reference>
<feature type="compositionally biased region" description="Basic and acidic residues" evidence="1">
    <location>
        <begin position="387"/>
        <end position="401"/>
    </location>
</feature>
<dbReference type="GeneID" id="92358074"/>
<proteinExistence type="predicted"/>
<feature type="compositionally biased region" description="Acidic residues" evidence="1">
    <location>
        <begin position="266"/>
        <end position="280"/>
    </location>
</feature>
<reference evidence="3" key="2">
    <citation type="journal article" date="2021" name="Sci. Data">
        <title>Chromosome-scale genome sequencing, assembly and annotation of six genomes from subfamily Leishmaniinae.</title>
        <authorList>
            <person name="Almutairi H."/>
            <person name="Urbaniak M.D."/>
            <person name="Bates M.D."/>
            <person name="Jariyapan N."/>
            <person name="Kwakye-Nuako G."/>
            <person name="Thomaz Soccol V."/>
            <person name="Al-Salem W.S."/>
            <person name="Dillon R.J."/>
            <person name="Bates P.A."/>
            <person name="Gatherer D."/>
        </authorList>
    </citation>
    <scope>NUCLEOTIDE SEQUENCE [LARGE SCALE GENOMIC DNA]</scope>
</reference>
<dbReference type="EMBL" id="JAFHLR010000030">
    <property type="protein sequence ID" value="KAG5472781.1"/>
    <property type="molecule type" value="Genomic_DNA"/>
</dbReference>
<evidence type="ECO:0000313" key="2">
    <source>
        <dbReference type="EMBL" id="KAG5472781.1"/>
    </source>
</evidence>
<protein>
    <submittedName>
        <fullName evidence="2">Uncharacterized protein</fullName>
    </submittedName>
</protein>
<dbReference type="SMR" id="A0A836H841"/>
<gene>
    <name evidence="2" type="ORF">LSCM4_02104</name>
</gene>
<feature type="region of interest" description="Disordered" evidence="1">
    <location>
        <begin position="339"/>
        <end position="358"/>
    </location>
</feature>
<feature type="compositionally biased region" description="Polar residues" evidence="1">
    <location>
        <begin position="238"/>
        <end position="249"/>
    </location>
</feature>
<accession>A0A836H841</accession>
<feature type="region of interest" description="Disordered" evidence="1">
    <location>
        <begin position="238"/>
        <end position="285"/>
    </location>
</feature>